<dbReference type="EMBL" id="JAJGCB010000003">
    <property type="protein sequence ID" value="KAJ8994210.1"/>
    <property type="molecule type" value="Genomic_DNA"/>
</dbReference>
<evidence type="ECO:0000313" key="4">
    <source>
        <dbReference type="EMBL" id="KAJ8994210.1"/>
    </source>
</evidence>
<dbReference type="InterPro" id="IPR003609">
    <property type="entry name" value="Pan_app"/>
</dbReference>
<evidence type="ECO:0000256" key="2">
    <source>
        <dbReference type="SAM" id="SignalP"/>
    </source>
</evidence>
<name>A0AAN6F237_EXODE</name>
<evidence type="ECO:0000313" key="5">
    <source>
        <dbReference type="Proteomes" id="UP001161757"/>
    </source>
</evidence>
<feature type="domain" description="Apple" evidence="3">
    <location>
        <begin position="178"/>
        <end position="213"/>
    </location>
</feature>
<reference evidence="4" key="1">
    <citation type="submission" date="2023-01" db="EMBL/GenBank/DDBJ databases">
        <title>Exophiala dermititidis isolated from Cystic Fibrosis Patient.</title>
        <authorList>
            <person name="Kurbessoian T."/>
            <person name="Crocker A."/>
            <person name="Murante D."/>
            <person name="Hogan D.A."/>
            <person name="Stajich J.E."/>
        </authorList>
    </citation>
    <scope>NUCLEOTIDE SEQUENCE</scope>
    <source>
        <strain evidence="4">Ex8</strain>
    </source>
</reference>
<feature type="signal peptide" evidence="2">
    <location>
        <begin position="1"/>
        <end position="21"/>
    </location>
</feature>
<sequence>MMVKSSTAVLASALLASGAMAWANEPVCKVVTVTETGTPVWVPVATWADWEKSSSSETTPPPAPKTTTVYTEHWDDWTKTVPQALTVTTYTTIPVVPTSSAAPTHTGSWGNSTVSTGASSTTAAPSSTSSVAPAAATCPASNGQTVQPGGSCGCSFAVHCGVQATPDASSKFWEQGGLVDTLAECLALCDSNDKCEAALWVDEPSSGDYHHCWQISGLGQPTGTGIAQISYKGTCSGTCASSYGSA</sequence>
<dbReference type="Pfam" id="PF14295">
    <property type="entry name" value="PAN_4"/>
    <property type="match status" value="1"/>
</dbReference>
<feature type="region of interest" description="Disordered" evidence="1">
    <location>
        <begin position="101"/>
        <end position="128"/>
    </location>
</feature>
<feature type="compositionally biased region" description="Polar residues" evidence="1">
    <location>
        <begin position="101"/>
        <end position="111"/>
    </location>
</feature>
<keyword evidence="2" id="KW-0732">Signal</keyword>
<evidence type="ECO:0000259" key="3">
    <source>
        <dbReference type="Pfam" id="PF14295"/>
    </source>
</evidence>
<protein>
    <recommendedName>
        <fullName evidence="3">Apple domain-containing protein</fullName>
    </recommendedName>
</protein>
<dbReference type="Proteomes" id="UP001161757">
    <property type="component" value="Unassembled WGS sequence"/>
</dbReference>
<dbReference type="AlphaFoldDB" id="A0AAN6F237"/>
<feature type="chain" id="PRO_5043048297" description="Apple domain-containing protein" evidence="2">
    <location>
        <begin position="22"/>
        <end position="246"/>
    </location>
</feature>
<proteinExistence type="predicted"/>
<accession>A0AAN6F237</accession>
<organism evidence="4 5">
    <name type="scientific">Exophiala dermatitidis</name>
    <name type="common">Black yeast-like fungus</name>
    <name type="synonym">Wangiella dermatitidis</name>
    <dbReference type="NCBI Taxonomy" id="5970"/>
    <lineage>
        <taxon>Eukaryota</taxon>
        <taxon>Fungi</taxon>
        <taxon>Dikarya</taxon>
        <taxon>Ascomycota</taxon>
        <taxon>Pezizomycotina</taxon>
        <taxon>Eurotiomycetes</taxon>
        <taxon>Chaetothyriomycetidae</taxon>
        <taxon>Chaetothyriales</taxon>
        <taxon>Herpotrichiellaceae</taxon>
        <taxon>Exophiala</taxon>
    </lineage>
</organism>
<gene>
    <name evidence="4" type="ORF">HRR80_002705</name>
</gene>
<evidence type="ECO:0000256" key="1">
    <source>
        <dbReference type="SAM" id="MobiDB-lite"/>
    </source>
</evidence>
<comment type="caution">
    <text evidence="4">The sequence shown here is derived from an EMBL/GenBank/DDBJ whole genome shotgun (WGS) entry which is preliminary data.</text>
</comment>
<feature type="compositionally biased region" description="Low complexity" evidence="1">
    <location>
        <begin position="112"/>
        <end position="128"/>
    </location>
</feature>